<protein>
    <recommendedName>
        <fullName evidence="2">Restriction endonuclease type IV Mrr domain-containing protein</fullName>
    </recommendedName>
</protein>
<sequence length="310" mass="34784">MPKRSNKFQKLILLIEKSVKRDGAKVIESKELIDKSTGTKREVDIVVENTEGAHSFVVAIECTSIESSKKPRKSTIEWVERMWGKHSSLSTDKLILVSEVGFTKPALKKAQFLGIETCCLMDAQNYDWESVVKKFNGLPVVNYIMPYLSKVNVIFEDIPSRKTNISKQDLPESLLYDSKNNKIGNPFEIATDWIKNPEFIKKVEEKAFTDAGTVIKFEIKLKDGCYLVYGKEKKWPVISIQVEAKCRKDVSNVILEQGNYGKAKVAHGVGTVLGKNIQIVVSQKQDELAKIAFTIEGKGILGKGDRGIIN</sequence>
<gene>
    <name evidence="1" type="ORF">MNBD_GAMMA12-2256</name>
</gene>
<evidence type="ECO:0008006" key="2">
    <source>
        <dbReference type="Google" id="ProtNLM"/>
    </source>
</evidence>
<reference evidence="1" key="1">
    <citation type="submission" date="2018-06" db="EMBL/GenBank/DDBJ databases">
        <authorList>
            <person name="Zhirakovskaya E."/>
        </authorList>
    </citation>
    <scope>NUCLEOTIDE SEQUENCE</scope>
</reference>
<dbReference type="InterPro" id="IPR011335">
    <property type="entry name" value="Restrct_endonuc-II-like"/>
</dbReference>
<name>A0A3B0Z4C9_9ZZZZ</name>
<organism evidence="1">
    <name type="scientific">hydrothermal vent metagenome</name>
    <dbReference type="NCBI Taxonomy" id="652676"/>
    <lineage>
        <taxon>unclassified sequences</taxon>
        <taxon>metagenomes</taxon>
        <taxon>ecological metagenomes</taxon>
    </lineage>
</organism>
<evidence type="ECO:0000313" key="1">
    <source>
        <dbReference type="EMBL" id="VAW82377.1"/>
    </source>
</evidence>
<dbReference type="EMBL" id="UOFL01000243">
    <property type="protein sequence ID" value="VAW82377.1"/>
    <property type="molecule type" value="Genomic_DNA"/>
</dbReference>
<dbReference type="AlphaFoldDB" id="A0A3B0Z4C9"/>
<proteinExistence type="predicted"/>
<dbReference type="SUPFAM" id="SSF52980">
    <property type="entry name" value="Restriction endonuclease-like"/>
    <property type="match status" value="1"/>
</dbReference>
<accession>A0A3B0Z4C9</accession>